<dbReference type="SFLD" id="SFLDG01129">
    <property type="entry name" value="C1.5:_HAD__Beta-PGM__Phosphata"/>
    <property type="match status" value="1"/>
</dbReference>
<keyword evidence="1" id="KW-0378">Hydrolase</keyword>
<dbReference type="SUPFAM" id="SSF56784">
    <property type="entry name" value="HAD-like"/>
    <property type="match status" value="1"/>
</dbReference>
<organism evidence="1 2">
    <name type="scientific">Tenggerimyces flavus</name>
    <dbReference type="NCBI Taxonomy" id="1708749"/>
    <lineage>
        <taxon>Bacteria</taxon>
        <taxon>Bacillati</taxon>
        <taxon>Actinomycetota</taxon>
        <taxon>Actinomycetes</taxon>
        <taxon>Propionibacteriales</taxon>
        <taxon>Nocardioidaceae</taxon>
        <taxon>Tenggerimyces</taxon>
    </lineage>
</organism>
<dbReference type="Gene3D" id="3.40.50.1000">
    <property type="entry name" value="HAD superfamily/HAD-like"/>
    <property type="match status" value="1"/>
</dbReference>
<name>A0ABV7Y9A9_9ACTN</name>
<comment type="caution">
    <text evidence="1">The sequence shown here is derived from an EMBL/GenBank/DDBJ whole genome shotgun (WGS) entry which is preliminary data.</text>
</comment>
<protein>
    <submittedName>
        <fullName evidence="1">HAD family hydrolase</fullName>
        <ecNumber evidence="1">3.1.3.-</ecNumber>
    </submittedName>
</protein>
<dbReference type="PANTHER" id="PTHR46191">
    <property type="match status" value="1"/>
</dbReference>
<dbReference type="SFLD" id="SFLDS00003">
    <property type="entry name" value="Haloacid_Dehalogenase"/>
    <property type="match status" value="1"/>
</dbReference>
<dbReference type="GO" id="GO:0016787">
    <property type="term" value="F:hydrolase activity"/>
    <property type="evidence" value="ECO:0007669"/>
    <property type="project" value="UniProtKB-KW"/>
</dbReference>
<accession>A0ABV7Y9A9</accession>
<dbReference type="InterPro" id="IPR006439">
    <property type="entry name" value="HAD-SF_hydro_IA"/>
</dbReference>
<reference evidence="2" key="1">
    <citation type="journal article" date="2019" name="Int. J. Syst. Evol. Microbiol.">
        <title>The Global Catalogue of Microorganisms (GCM) 10K type strain sequencing project: providing services to taxonomists for standard genome sequencing and annotation.</title>
        <authorList>
            <consortium name="The Broad Institute Genomics Platform"/>
            <consortium name="The Broad Institute Genome Sequencing Center for Infectious Disease"/>
            <person name="Wu L."/>
            <person name="Ma J."/>
        </authorList>
    </citation>
    <scope>NUCLEOTIDE SEQUENCE [LARGE SCALE GENOMIC DNA]</scope>
    <source>
        <strain evidence="2">CGMCC 4.7241</strain>
    </source>
</reference>
<dbReference type="Pfam" id="PF00702">
    <property type="entry name" value="Hydrolase"/>
    <property type="match status" value="1"/>
</dbReference>
<dbReference type="RefSeq" id="WP_205118482.1">
    <property type="nucleotide sequence ID" value="NZ_JAFBCM010000001.1"/>
</dbReference>
<dbReference type="Proteomes" id="UP001595699">
    <property type="component" value="Unassembled WGS sequence"/>
</dbReference>
<dbReference type="EMBL" id="JBHRZH010000008">
    <property type="protein sequence ID" value="MFC3761419.1"/>
    <property type="molecule type" value="Genomic_DNA"/>
</dbReference>
<evidence type="ECO:0000313" key="2">
    <source>
        <dbReference type="Proteomes" id="UP001595699"/>
    </source>
</evidence>
<keyword evidence="2" id="KW-1185">Reference proteome</keyword>
<dbReference type="InterPro" id="IPR023214">
    <property type="entry name" value="HAD_sf"/>
</dbReference>
<dbReference type="InterPro" id="IPR051828">
    <property type="entry name" value="HAD-like_hydrolase_domain"/>
</dbReference>
<gene>
    <name evidence="1" type="ORF">ACFOUW_11260</name>
</gene>
<sequence>MPVATAVIFDCYGTLTVSATREARAAGHELVAAALGVDLDAYAAAMTNTWQERARGRLGDLPQTLRVIANACGVDPDEATLAHASAVRRETQRAFLELRPDAVPTLRALNERGLKTAVVSDCTHELAEQWPELAVAPYVGATVFSVVEGLKKPEPAIFLLASERLGIRPAEALYVGDGDGNELPGSAAVGMRPIRLLTPDHAHGHVFDPVTWTGATTSSLQEVLDILDEEQ</sequence>
<dbReference type="PRINTS" id="PR00413">
    <property type="entry name" value="HADHALOGNASE"/>
</dbReference>
<proteinExistence type="predicted"/>
<dbReference type="EC" id="3.1.3.-" evidence="1"/>
<dbReference type="PANTHER" id="PTHR46191:SF2">
    <property type="entry name" value="HALOACID DEHALOGENASE-LIKE HYDROLASE DOMAIN-CONTAINING PROTEIN 3"/>
    <property type="match status" value="1"/>
</dbReference>
<dbReference type="InterPro" id="IPR036412">
    <property type="entry name" value="HAD-like_sf"/>
</dbReference>
<evidence type="ECO:0000313" key="1">
    <source>
        <dbReference type="EMBL" id="MFC3761419.1"/>
    </source>
</evidence>